<reference evidence="1" key="1">
    <citation type="journal article" date="2021" name="Proc. Natl. Acad. Sci. U.S.A.">
        <title>Global biogeography of chemosynthetic symbionts reveals both localized and globally distributed symbiont groups. .</title>
        <authorList>
            <person name="Osvatic J.T."/>
            <person name="Wilkins L.G.E."/>
            <person name="Leibrecht L."/>
            <person name="Leray M."/>
            <person name="Zauner S."/>
            <person name="Polzin J."/>
            <person name="Camacho Y."/>
            <person name="Gros O."/>
            <person name="van Gils J.A."/>
            <person name="Eisen J.A."/>
            <person name="Petersen J.M."/>
            <person name="Yuen B."/>
        </authorList>
    </citation>
    <scope>NUCLEOTIDE SEQUENCE</scope>
    <source>
        <strain evidence="1">MAGclacostrist064TRANS</strain>
    </source>
</reference>
<evidence type="ECO:0000313" key="2">
    <source>
        <dbReference type="Proteomes" id="UP000886667"/>
    </source>
</evidence>
<evidence type="ECO:0000313" key="1">
    <source>
        <dbReference type="EMBL" id="MCG7944795.1"/>
    </source>
</evidence>
<dbReference type="EMBL" id="JAEPCM010000016">
    <property type="protein sequence ID" value="MCG7944795.1"/>
    <property type="molecule type" value="Genomic_DNA"/>
</dbReference>
<dbReference type="Pfam" id="PF11753">
    <property type="entry name" value="DUF3310"/>
    <property type="match status" value="1"/>
</dbReference>
<organism evidence="1 2">
    <name type="scientific">Candidatus Thiodiazotropha taylori</name>
    <dbReference type="NCBI Taxonomy" id="2792791"/>
    <lineage>
        <taxon>Bacteria</taxon>
        <taxon>Pseudomonadati</taxon>
        <taxon>Pseudomonadota</taxon>
        <taxon>Gammaproteobacteria</taxon>
        <taxon>Chromatiales</taxon>
        <taxon>Sedimenticolaceae</taxon>
        <taxon>Candidatus Thiodiazotropha</taxon>
    </lineage>
</organism>
<dbReference type="Proteomes" id="UP000886667">
    <property type="component" value="Unassembled WGS sequence"/>
</dbReference>
<protein>
    <submittedName>
        <fullName evidence="1">DUF3310 domain-containing protein</fullName>
    </submittedName>
</protein>
<accession>A0A9E4N201</accession>
<comment type="caution">
    <text evidence="1">The sequence shown here is derived from an EMBL/GenBank/DDBJ whole genome shotgun (WGS) entry which is preliminary data.</text>
</comment>
<name>A0A9E4N201_9GAMM</name>
<sequence>MAEIDYKFNEDKYIAELKEYIDKTYGQHYAQDDGIQTLEFIKSMGDYSGFCKGNAIKYLSRYGKKEGKNRKDLIKTLHYVLLLLDEE</sequence>
<gene>
    <name evidence="1" type="ORF">JAZ07_00455</name>
</gene>
<dbReference type="AlphaFoldDB" id="A0A9E4N201"/>
<proteinExistence type="predicted"/>
<dbReference type="InterPro" id="IPR021739">
    <property type="entry name" value="SaV-like"/>
</dbReference>